<name>A0A137P4F9_CONC2</name>
<dbReference type="OrthoDB" id="30195at2759"/>
<proteinExistence type="predicted"/>
<keyword evidence="5" id="KW-1185">Reference proteome</keyword>
<gene>
    <name evidence="4" type="ORF">CONCODRAFT_91051</name>
</gene>
<dbReference type="AlphaFoldDB" id="A0A137P4F9"/>
<feature type="compositionally biased region" description="Low complexity" evidence="3">
    <location>
        <begin position="1"/>
        <end position="23"/>
    </location>
</feature>
<sequence length="503" mass="56581">MVSSKKSTKTTPSKEASTSTPTKVESPSSYQLEYQIQSVNEASNLYAIIRTKQDETGQYLGIYSVHDNQLLIHTNLSLNDKVSFVKWIDSVTGSANNSNNKATVASSSTIQSVPTNQLLLLAKQNGEIDIFDLKHKEVNLTLKGEHNSEITQIIQERDQLISVDKDSTLVHWNLQTGKCLKKWNVGEKGKINQIEYFSQNKRLLTAGDKIQLWELENYTVTKTFTGINESVDLISTFTKDRRVFITYSNSSKNLYLFDIESKTTAPVFKIQSSESIVKILAIRDHSSLQILALTNKGTLVGWLNTIPQSIYQGQAYDLTKAAKHSINYKLQINLDSSEEILPIKYAGINVLYNIPIISRGYSNRLGGFESLYVNYTSQKNQNIKLSRGKSDNLSIDKLSAKRKANQLSVDSNTVDGLDPIKTYTNFPHSLAIEMIQYLNSGKLPTKTLVNLISQTVKYNQLELIELHLVNIGIHQLIKILPYTSPDYIPSLFDTLMELLNKTP</sequence>
<dbReference type="PANTHER" id="PTHR44267:SF1">
    <property type="entry name" value="WD REPEAT-CONTAINING PROTEIN 43"/>
    <property type="match status" value="1"/>
</dbReference>
<dbReference type="GO" id="GO:0000462">
    <property type="term" value="P:maturation of SSU-rRNA from tricistronic rRNA transcript (SSU-rRNA, 5.8S rRNA, LSU-rRNA)"/>
    <property type="evidence" value="ECO:0007669"/>
    <property type="project" value="TreeGrafter"/>
</dbReference>
<dbReference type="InterPro" id="IPR036322">
    <property type="entry name" value="WD40_repeat_dom_sf"/>
</dbReference>
<evidence type="ECO:0000313" key="5">
    <source>
        <dbReference type="Proteomes" id="UP000070444"/>
    </source>
</evidence>
<dbReference type="InterPro" id="IPR052414">
    <property type="entry name" value="U3_snoRNA-assoc_WDR"/>
</dbReference>
<evidence type="ECO:0000256" key="3">
    <source>
        <dbReference type="SAM" id="MobiDB-lite"/>
    </source>
</evidence>
<dbReference type="EMBL" id="KQ964519">
    <property type="protein sequence ID" value="KXN69908.1"/>
    <property type="molecule type" value="Genomic_DNA"/>
</dbReference>
<dbReference type="Proteomes" id="UP000070444">
    <property type="component" value="Unassembled WGS sequence"/>
</dbReference>
<dbReference type="InterPro" id="IPR015943">
    <property type="entry name" value="WD40/YVTN_repeat-like_dom_sf"/>
</dbReference>
<comment type="subcellular location">
    <subcellularLocation>
        <location evidence="1">Nucleus</location>
    </subcellularLocation>
</comment>
<organism evidence="4 5">
    <name type="scientific">Conidiobolus coronatus (strain ATCC 28846 / CBS 209.66 / NRRL 28638)</name>
    <name type="common">Delacroixia coronata</name>
    <dbReference type="NCBI Taxonomy" id="796925"/>
    <lineage>
        <taxon>Eukaryota</taxon>
        <taxon>Fungi</taxon>
        <taxon>Fungi incertae sedis</taxon>
        <taxon>Zoopagomycota</taxon>
        <taxon>Entomophthoromycotina</taxon>
        <taxon>Entomophthoromycetes</taxon>
        <taxon>Entomophthorales</taxon>
        <taxon>Ancylistaceae</taxon>
        <taxon>Conidiobolus</taxon>
    </lineage>
</organism>
<evidence type="ECO:0000256" key="2">
    <source>
        <dbReference type="ARBA" id="ARBA00023242"/>
    </source>
</evidence>
<evidence type="ECO:0000256" key="1">
    <source>
        <dbReference type="ARBA" id="ARBA00004123"/>
    </source>
</evidence>
<reference evidence="4 5" key="1">
    <citation type="journal article" date="2015" name="Genome Biol. Evol.">
        <title>Phylogenomic analyses indicate that early fungi evolved digesting cell walls of algal ancestors of land plants.</title>
        <authorList>
            <person name="Chang Y."/>
            <person name="Wang S."/>
            <person name="Sekimoto S."/>
            <person name="Aerts A.L."/>
            <person name="Choi C."/>
            <person name="Clum A."/>
            <person name="LaButti K.M."/>
            <person name="Lindquist E.A."/>
            <person name="Yee Ngan C."/>
            <person name="Ohm R.A."/>
            <person name="Salamov A.A."/>
            <person name="Grigoriev I.V."/>
            <person name="Spatafora J.W."/>
            <person name="Berbee M.L."/>
        </authorList>
    </citation>
    <scope>NUCLEOTIDE SEQUENCE [LARGE SCALE GENOMIC DNA]</scope>
    <source>
        <strain evidence="4 5">NRRL 28638</strain>
    </source>
</reference>
<keyword evidence="2" id="KW-0539">Nucleus</keyword>
<evidence type="ECO:0000313" key="4">
    <source>
        <dbReference type="EMBL" id="KXN69908.1"/>
    </source>
</evidence>
<dbReference type="GO" id="GO:0005730">
    <property type="term" value="C:nucleolus"/>
    <property type="evidence" value="ECO:0007669"/>
    <property type="project" value="TreeGrafter"/>
</dbReference>
<protein>
    <submittedName>
        <fullName evidence="4">WD40 repeat-like protein</fullName>
    </submittedName>
</protein>
<accession>A0A137P4F9</accession>
<dbReference type="Gene3D" id="2.130.10.10">
    <property type="entry name" value="YVTN repeat-like/Quinoprotein amine dehydrogenase"/>
    <property type="match status" value="1"/>
</dbReference>
<dbReference type="STRING" id="796925.A0A137P4F9"/>
<dbReference type="SUPFAM" id="SSF50978">
    <property type="entry name" value="WD40 repeat-like"/>
    <property type="match status" value="1"/>
</dbReference>
<dbReference type="PANTHER" id="PTHR44267">
    <property type="entry name" value="WD REPEAT-CONTAINING PROTEIN 43"/>
    <property type="match status" value="1"/>
</dbReference>
<feature type="region of interest" description="Disordered" evidence="3">
    <location>
        <begin position="1"/>
        <end position="27"/>
    </location>
</feature>